<evidence type="ECO:0000256" key="1">
    <source>
        <dbReference type="SAM" id="SignalP"/>
    </source>
</evidence>
<protein>
    <submittedName>
        <fullName evidence="3">DUF2147 domain-containing protein</fullName>
    </submittedName>
</protein>
<dbReference type="Pfam" id="PF09917">
    <property type="entry name" value="DUF2147"/>
    <property type="match status" value="1"/>
</dbReference>
<reference evidence="3 4" key="1">
    <citation type="submission" date="2022-10" db="EMBL/GenBank/DDBJ databases">
        <title>Comparative genomics and taxonomic characterization of three novel marine species of genus Reichenbachiella exhibiting antioxidant and polysaccharide degradation activities.</title>
        <authorList>
            <person name="Muhammad N."/>
            <person name="Lee Y.-J."/>
            <person name="Ko J."/>
            <person name="Kim S.-G."/>
        </authorList>
    </citation>
    <scope>NUCLEOTIDE SEQUENCE [LARGE SCALE GENOMIC DNA]</scope>
    <source>
        <strain evidence="3 4">ABR2-5</strain>
    </source>
</reference>
<gene>
    <name evidence="3" type="ORF">N7U62_18835</name>
</gene>
<feature type="chain" id="PRO_5047018960" evidence="1">
    <location>
        <begin position="21"/>
        <end position="144"/>
    </location>
</feature>
<dbReference type="EMBL" id="JAOYOD010000001">
    <property type="protein sequence ID" value="MCV9388743.1"/>
    <property type="molecule type" value="Genomic_DNA"/>
</dbReference>
<keyword evidence="1" id="KW-0732">Signal</keyword>
<sequence>MKMRIVIIMALMLAGMGVKAQDVVGQWKTIDDVTGKAKSVVEIFEKDGKYYGKVLKLFRGPDEEQDPVCKECDEDDDRYQQKVIGMEIIRGLEKDGDEYSDGTIMDPANGEVYDCKIWREGDQLKVRGYVAFFFRTQTWLPYSE</sequence>
<accession>A0ABT3CYG6</accession>
<evidence type="ECO:0000313" key="4">
    <source>
        <dbReference type="Proteomes" id="UP001300692"/>
    </source>
</evidence>
<evidence type="ECO:0000313" key="3">
    <source>
        <dbReference type="EMBL" id="MCV9388743.1"/>
    </source>
</evidence>
<dbReference type="RefSeq" id="WP_264139636.1">
    <property type="nucleotide sequence ID" value="NZ_JAOYOD010000001.1"/>
</dbReference>
<dbReference type="InterPro" id="IPR019223">
    <property type="entry name" value="DUF2147"/>
</dbReference>
<proteinExistence type="predicted"/>
<dbReference type="PANTHER" id="PTHR36919:SF3">
    <property type="entry name" value="BLL5882 PROTEIN"/>
    <property type="match status" value="1"/>
</dbReference>
<evidence type="ECO:0000259" key="2">
    <source>
        <dbReference type="Pfam" id="PF09917"/>
    </source>
</evidence>
<dbReference type="PANTHER" id="PTHR36919">
    <property type="entry name" value="BLR1215 PROTEIN"/>
    <property type="match status" value="1"/>
</dbReference>
<dbReference type="Proteomes" id="UP001300692">
    <property type="component" value="Unassembled WGS sequence"/>
</dbReference>
<keyword evidence="4" id="KW-1185">Reference proteome</keyword>
<feature type="signal peptide" evidence="1">
    <location>
        <begin position="1"/>
        <end position="20"/>
    </location>
</feature>
<name>A0ABT3CYG6_9BACT</name>
<feature type="domain" description="DUF2147" evidence="2">
    <location>
        <begin position="25"/>
        <end position="139"/>
    </location>
</feature>
<dbReference type="Gene3D" id="2.40.128.520">
    <property type="match status" value="1"/>
</dbReference>
<organism evidence="3 4">
    <name type="scientific">Reichenbachiella ulvae</name>
    <dbReference type="NCBI Taxonomy" id="2980104"/>
    <lineage>
        <taxon>Bacteria</taxon>
        <taxon>Pseudomonadati</taxon>
        <taxon>Bacteroidota</taxon>
        <taxon>Cytophagia</taxon>
        <taxon>Cytophagales</taxon>
        <taxon>Reichenbachiellaceae</taxon>
        <taxon>Reichenbachiella</taxon>
    </lineage>
</organism>
<comment type="caution">
    <text evidence="3">The sequence shown here is derived from an EMBL/GenBank/DDBJ whole genome shotgun (WGS) entry which is preliminary data.</text>
</comment>